<protein>
    <submittedName>
        <fullName evidence="2">Panacea domain-containing protein</fullName>
    </submittedName>
</protein>
<accession>A0AAX3T0A7</accession>
<gene>
    <name evidence="2" type="ORF">M0C40_03275</name>
</gene>
<evidence type="ECO:0000313" key="2">
    <source>
        <dbReference type="EMBL" id="WFG97037.1"/>
    </source>
</evidence>
<feature type="domain" description="Antitoxin SocA-like Panacea" evidence="1">
    <location>
        <begin position="48"/>
        <end position="158"/>
    </location>
</feature>
<dbReference type="InterPro" id="IPR025272">
    <property type="entry name" value="SocA_Panacea"/>
</dbReference>
<dbReference type="RefSeq" id="WP_277939226.1">
    <property type="nucleotide sequence ID" value="NZ_CP096246.1"/>
</dbReference>
<name>A0AAX3T0A7_SPICI</name>
<organism evidence="2 3">
    <name type="scientific">Spiroplasma citri</name>
    <dbReference type="NCBI Taxonomy" id="2133"/>
    <lineage>
        <taxon>Bacteria</taxon>
        <taxon>Bacillati</taxon>
        <taxon>Mycoplasmatota</taxon>
        <taxon>Mollicutes</taxon>
        <taxon>Entomoplasmatales</taxon>
        <taxon>Spiroplasmataceae</taxon>
        <taxon>Spiroplasma</taxon>
    </lineage>
</organism>
<proteinExistence type="predicted"/>
<dbReference type="Pfam" id="PF13274">
    <property type="entry name" value="SocA_Panacea"/>
    <property type="match status" value="1"/>
</dbReference>
<dbReference type="AlphaFoldDB" id="A0AAX3T0A7"/>
<evidence type="ECO:0000313" key="3">
    <source>
        <dbReference type="Proteomes" id="UP001214629"/>
    </source>
</evidence>
<dbReference type="Proteomes" id="UP001214629">
    <property type="component" value="Chromosome"/>
</dbReference>
<reference evidence="2 3" key="1">
    <citation type="submission" date="2022-04" db="EMBL/GenBank/DDBJ databases">
        <title>Whole genome of Spiroplasma citri.</title>
        <authorList>
            <person name="Khanchezar A."/>
            <person name="Izadpanah K."/>
            <person name="Taghavi M."/>
            <person name="Ghorbani A."/>
            <person name="Beven L."/>
        </authorList>
    </citation>
    <scope>NUCLEOTIDE SEQUENCE [LARGE SCALE GENOMIC DNA]</scope>
    <source>
        <strain evidence="2 3">D4</strain>
    </source>
</reference>
<evidence type="ECO:0000259" key="1">
    <source>
        <dbReference type="Pfam" id="PF13274"/>
    </source>
</evidence>
<keyword evidence="3" id="KW-1185">Reference proteome</keyword>
<dbReference type="EMBL" id="CP096246">
    <property type="protein sequence ID" value="WFG97037.1"/>
    <property type="molecule type" value="Genomic_DNA"/>
</dbReference>
<sequence length="205" mass="24860">MKETMLSKYLNISPIEANKIEMAVLYLLINCKKKFIFKTYIYKFIASLEIEAAKKYANHFFEMDFVAWEKGPVPISFLNYVEKNKGKFLYFKYLIEDETKTKFYLEDKKNNCKEFSWDYFLEEETKILKYITTIFNEYLGFQKTNDVIEYTHYYSKSWQDAWKKAVKERKKTYDLDFSLDINTDELDESEKDEIIKLYKESKYGN</sequence>